<dbReference type="SUPFAM" id="SSF51430">
    <property type="entry name" value="NAD(P)-linked oxidoreductase"/>
    <property type="match status" value="1"/>
</dbReference>
<dbReference type="InterPro" id="IPR018170">
    <property type="entry name" value="Aldo/ket_reductase_CS"/>
</dbReference>
<dbReference type="EMBL" id="PDLN01000019">
    <property type="protein sequence ID" value="RDW60020.1"/>
    <property type="molecule type" value="Genomic_DNA"/>
</dbReference>
<keyword evidence="8" id="KW-1185">Reference proteome</keyword>
<reference evidence="7 8" key="1">
    <citation type="journal article" date="2018" name="IMA Fungus">
        <title>IMA Genome-F 9: Draft genome sequence of Annulohypoxylon stygium, Aspergillus mulundensis, Berkeleyomyces basicola (syn. Thielaviopsis basicola), Ceratocystis smalleyi, two Cercospora beticola strains, Coleophoma cylindrospora, Fusarium fracticaudum, Phialophora cf. hyalina, and Morchella septimelata.</title>
        <authorList>
            <person name="Wingfield B.D."/>
            <person name="Bills G.F."/>
            <person name="Dong Y."/>
            <person name="Huang W."/>
            <person name="Nel W.J."/>
            <person name="Swalarsk-Parry B.S."/>
            <person name="Vaghefi N."/>
            <person name="Wilken P.M."/>
            <person name="An Z."/>
            <person name="de Beer Z.W."/>
            <person name="De Vos L."/>
            <person name="Chen L."/>
            <person name="Duong T.A."/>
            <person name="Gao Y."/>
            <person name="Hammerbacher A."/>
            <person name="Kikkert J.R."/>
            <person name="Li Y."/>
            <person name="Li H."/>
            <person name="Li K."/>
            <person name="Li Q."/>
            <person name="Liu X."/>
            <person name="Ma X."/>
            <person name="Naidoo K."/>
            <person name="Pethybridge S.J."/>
            <person name="Sun J."/>
            <person name="Steenkamp E.T."/>
            <person name="van der Nest M.A."/>
            <person name="van Wyk S."/>
            <person name="Wingfield M.J."/>
            <person name="Xiong C."/>
            <person name="Yue Q."/>
            <person name="Zhang X."/>
        </authorList>
    </citation>
    <scope>NUCLEOTIDE SEQUENCE [LARGE SCALE GENOMIC DNA]</scope>
    <source>
        <strain evidence="7 8">BP5796</strain>
    </source>
</reference>
<evidence type="ECO:0000313" key="7">
    <source>
        <dbReference type="EMBL" id="RDW60020.1"/>
    </source>
</evidence>
<accession>A0A3D8QEC8</accession>
<evidence type="ECO:0000256" key="2">
    <source>
        <dbReference type="ARBA" id="ARBA00023002"/>
    </source>
</evidence>
<sequence>MAAKLSITDVLSLPNCAVKIPRLGFGVYLSHDQQCVKSSLAALKAGYRHIDTAQYYANEKEVGQAVQQSGLNRSEVFITTKILSATGSPEKTYQKVLESVHTIDGTDGYVDLFLVHSPNAGAAARKEMYMALERLFAEGRAKSIGVSNWGVGHIEELKSYAKVWPPHVNQLEREIVSYCHKNGIVIEAYSPLVRNQKANDPILKAIAKAHGKTTAQVLIRYCLQKDWVPLPKSDTPSRIVENADVYDFELGMEDMGKLDGLDQGARGSIVEAATNTL</sequence>
<dbReference type="GO" id="GO:0016491">
    <property type="term" value="F:oxidoreductase activity"/>
    <property type="evidence" value="ECO:0007669"/>
    <property type="project" value="UniProtKB-KW"/>
</dbReference>
<evidence type="ECO:0000313" key="8">
    <source>
        <dbReference type="Proteomes" id="UP000256328"/>
    </source>
</evidence>
<dbReference type="InterPro" id="IPR020471">
    <property type="entry name" value="AKR"/>
</dbReference>
<evidence type="ECO:0000259" key="6">
    <source>
        <dbReference type="Pfam" id="PF00248"/>
    </source>
</evidence>
<dbReference type="PROSITE" id="PS00798">
    <property type="entry name" value="ALDOKETO_REDUCTASE_1"/>
    <property type="match status" value="1"/>
</dbReference>
<dbReference type="PROSITE" id="PS00063">
    <property type="entry name" value="ALDOKETO_REDUCTASE_3"/>
    <property type="match status" value="1"/>
</dbReference>
<feature type="binding site" evidence="4">
    <location>
        <position position="116"/>
    </location>
    <ligand>
        <name>substrate</name>
    </ligand>
</feature>
<feature type="site" description="Lowers pKa of active site Tyr" evidence="5">
    <location>
        <position position="81"/>
    </location>
</feature>
<dbReference type="PANTHER" id="PTHR43827">
    <property type="entry name" value="2,5-DIKETO-D-GLUCONIC ACID REDUCTASE"/>
    <property type="match status" value="1"/>
</dbReference>
<proteinExistence type="inferred from homology"/>
<evidence type="ECO:0000256" key="1">
    <source>
        <dbReference type="ARBA" id="ARBA00007905"/>
    </source>
</evidence>
<organism evidence="7 8">
    <name type="scientific">Coleophoma crateriformis</name>
    <dbReference type="NCBI Taxonomy" id="565419"/>
    <lineage>
        <taxon>Eukaryota</taxon>
        <taxon>Fungi</taxon>
        <taxon>Dikarya</taxon>
        <taxon>Ascomycota</taxon>
        <taxon>Pezizomycotina</taxon>
        <taxon>Leotiomycetes</taxon>
        <taxon>Helotiales</taxon>
        <taxon>Dermateaceae</taxon>
        <taxon>Coleophoma</taxon>
    </lineage>
</organism>
<dbReference type="OrthoDB" id="416253at2759"/>
<dbReference type="Pfam" id="PF00248">
    <property type="entry name" value="Aldo_ket_red"/>
    <property type="match status" value="1"/>
</dbReference>
<dbReference type="Gene3D" id="3.20.20.100">
    <property type="entry name" value="NADP-dependent oxidoreductase domain"/>
    <property type="match status" value="1"/>
</dbReference>
<dbReference type="InterPro" id="IPR036812">
    <property type="entry name" value="NAD(P)_OxRdtase_dom_sf"/>
</dbReference>
<comment type="similarity">
    <text evidence="1">Belongs to the aldo/keto reductase family.</text>
</comment>
<feature type="active site" description="Proton donor" evidence="3">
    <location>
        <position position="56"/>
    </location>
</feature>
<dbReference type="CDD" id="cd19071">
    <property type="entry name" value="AKR_AKR1-5-like"/>
    <property type="match status" value="1"/>
</dbReference>
<dbReference type="FunFam" id="3.20.20.100:FF:000015">
    <property type="entry name" value="Oxidoreductase, aldo/keto reductase family"/>
    <property type="match status" value="1"/>
</dbReference>
<dbReference type="Proteomes" id="UP000256328">
    <property type="component" value="Unassembled WGS sequence"/>
</dbReference>
<evidence type="ECO:0000256" key="5">
    <source>
        <dbReference type="PIRSR" id="PIRSR000097-3"/>
    </source>
</evidence>
<feature type="domain" description="NADP-dependent oxidoreductase" evidence="6">
    <location>
        <begin position="40"/>
        <end position="262"/>
    </location>
</feature>
<protein>
    <recommendedName>
        <fullName evidence="6">NADP-dependent oxidoreductase domain-containing protein</fullName>
    </recommendedName>
</protein>
<dbReference type="PRINTS" id="PR00069">
    <property type="entry name" value="ALDKETRDTASE"/>
</dbReference>
<comment type="caution">
    <text evidence="7">The sequence shown here is derived from an EMBL/GenBank/DDBJ whole genome shotgun (WGS) entry which is preliminary data.</text>
</comment>
<gene>
    <name evidence="7" type="ORF">BP5796_11626</name>
</gene>
<evidence type="ECO:0000256" key="3">
    <source>
        <dbReference type="PIRSR" id="PIRSR000097-1"/>
    </source>
</evidence>
<keyword evidence="2" id="KW-0560">Oxidoreductase</keyword>
<evidence type="ECO:0000256" key="4">
    <source>
        <dbReference type="PIRSR" id="PIRSR000097-2"/>
    </source>
</evidence>
<dbReference type="PANTHER" id="PTHR43827:SF13">
    <property type="entry name" value="ALDO_KETO REDUCTASE FAMILY PROTEIN"/>
    <property type="match status" value="1"/>
</dbReference>
<dbReference type="PIRSF" id="PIRSF000097">
    <property type="entry name" value="AKR"/>
    <property type="match status" value="1"/>
</dbReference>
<dbReference type="InterPro" id="IPR023210">
    <property type="entry name" value="NADP_OxRdtase_dom"/>
</dbReference>
<name>A0A3D8QEC8_9HELO</name>
<dbReference type="AlphaFoldDB" id="A0A3D8QEC8"/>